<dbReference type="GO" id="GO:0005886">
    <property type="term" value="C:plasma membrane"/>
    <property type="evidence" value="ECO:0007669"/>
    <property type="project" value="UniProtKB-SubCell"/>
</dbReference>
<evidence type="ECO:0000256" key="11">
    <source>
        <dbReference type="ARBA" id="ARBA00023288"/>
    </source>
</evidence>
<evidence type="ECO:0000256" key="1">
    <source>
        <dbReference type="ARBA" id="ARBA00002841"/>
    </source>
</evidence>
<feature type="domain" description="PBP" evidence="13">
    <location>
        <begin position="39"/>
        <end position="267"/>
    </location>
</feature>
<dbReference type="EMBL" id="BASH01000001">
    <property type="protein sequence ID" value="GAD15551.1"/>
    <property type="molecule type" value="Genomic_DNA"/>
</dbReference>
<evidence type="ECO:0000256" key="3">
    <source>
        <dbReference type="ARBA" id="ARBA00008725"/>
    </source>
</evidence>
<dbReference type="InterPro" id="IPR024370">
    <property type="entry name" value="PBP_domain"/>
</dbReference>
<evidence type="ECO:0000259" key="13">
    <source>
        <dbReference type="Pfam" id="PF12849"/>
    </source>
</evidence>
<organism evidence="14 15">
    <name type="scientific">Lentilactobacillus otakiensis DSM 19908 = JCM 15040</name>
    <dbReference type="NCBI Taxonomy" id="1423780"/>
    <lineage>
        <taxon>Bacteria</taxon>
        <taxon>Bacillati</taxon>
        <taxon>Bacillota</taxon>
        <taxon>Bacilli</taxon>
        <taxon>Lactobacillales</taxon>
        <taxon>Lactobacillaceae</taxon>
        <taxon>Lentilactobacillus</taxon>
    </lineage>
</organism>
<evidence type="ECO:0000256" key="6">
    <source>
        <dbReference type="ARBA" id="ARBA00022475"/>
    </source>
</evidence>
<keyword evidence="8" id="KW-0732">Signal</keyword>
<dbReference type="InterPro" id="IPR011862">
    <property type="entry name" value="Phos-bd"/>
</dbReference>
<comment type="subcellular location">
    <subcellularLocation>
        <location evidence="2 12">Cell membrane</location>
        <topology evidence="2 12">Lipid-anchor</topology>
    </subcellularLocation>
</comment>
<comment type="similarity">
    <text evidence="3 12">Belongs to the PstS family.</text>
</comment>
<evidence type="ECO:0000256" key="10">
    <source>
        <dbReference type="ARBA" id="ARBA00023139"/>
    </source>
</evidence>
<keyword evidence="15" id="KW-1185">Reference proteome</keyword>
<evidence type="ECO:0000313" key="14">
    <source>
        <dbReference type="EMBL" id="GAD15551.1"/>
    </source>
</evidence>
<dbReference type="AlphaFoldDB" id="S4NHM4"/>
<dbReference type="Pfam" id="PF12849">
    <property type="entry name" value="PBP_like_2"/>
    <property type="match status" value="1"/>
</dbReference>
<dbReference type="eggNOG" id="COG0226">
    <property type="taxonomic scope" value="Bacteria"/>
</dbReference>
<dbReference type="PANTHER" id="PTHR30570:SF4">
    <property type="entry name" value="PHOSPHATE-BINDING PROTEIN PSTS 1"/>
    <property type="match status" value="1"/>
</dbReference>
<accession>S4NHM4</accession>
<comment type="caution">
    <text evidence="14">The sequence shown here is derived from an EMBL/GenBank/DDBJ whole genome shotgun (WGS) entry which is preliminary data.</text>
</comment>
<evidence type="ECO:0000256" key="5">
    <source>
        <dbReference type="ARBA" id="ARBA00022448"/>
    </source>
</evidence>
<dbReference type="PANTHER" id="PTHR30570">
    <property type="entry name" value="PERIPLASMIC PHOSPHATE BINDING COMPONENT OF PHOSPHATE ABC TRANSPORTER"/>
    <property type="match status" value="1"/>
</dbReference>
<protein>
    <recommendedName>
        <fullName evidence="12">Phosphate-binding protein</fullName>
    </recommendedName>
</protein>
<dbReference type="InterPro" id="IPR050811">
    <property type="entry name" value="Phosphate_ABC_transporter"/>
</dbReference>
<name>S4NHM4_9LACO</name>
<evidence type="ECO:0000313" key="15">
    <source>
        <dbReference type="Proteomes" id="UP000016361"/>
    </source>
</evidence>
<sequence length="304" mass="32988">MKMKIQGGIEMRKRTIYKLLLCLVIIVAGIGAYNARSKTSTNQQSITAVGSTALQPLVEAASEQYSADHAGIFINVQGGGSGTGLSQIESGAVQMGNSDLFAEEKAGINPKGLVDHKIAVVGVAPITNDKVGINNLSTAQLIAIFTGKYTNWKQLGGPNLPITLINRSQGSGTRVTFEEYGLKGHESATAQEQDSSGTVRQIVSSTPGAISYVSFGYFNKSIHPLRVDGIKPTEKNVMDNKWKIWSYEHIYTRGAPTGLTKKFLAYLKNDHIQTTLFNKLGYISVKDMHYQRTWQGKITKGSGE</sequence>
<evidence type="ECO:0000256" key="12">
    <source>
        <dbReference type="RuleBase" id="RU367119"/>
    </source>
</evidence>
<evidence type="ECO:0000256" key="2">
    <source>
        <dbReference type="ARBA" id="ARBA00004193"/>
    </source>
</evidence>
<comment type="function">
    <text evidence="1">Part of the ABC transporter complex PstSACB involved in phosphate import.</text>
</comment>
<comment type="function">
    <text evidence="12">Involved in the system for phosphate transport across the cytoplasmic membrane.</text>
</comment>
<evidence type="ECO:0000256" key="4">
    <source>
        <dbReference type="ARBA" id="ARBA00011529"/>
    </source>
</evidence>
<dbReference type="GO" id="GO:0006817">
    <property type="term" value="P:phosphate ion transport"/>
    <property type="evidence" value="ECO:0007669"/>
    <property type="project" value="UniProtKB-UniRule"/>
</dbReference>
<dbReference type="Proteomes" id="UP000016361">
    <property type="component" value="Unassembled WGS sequence"/>
</dbReference>
<evidence type="ECO:0000256" key="8">
    <source>
        <dbReference type="ARBA" id="ARBA00022729"/>
    </source>
</evidence>
<keyword evidence="6 12" id="KW-1003">Cell membrane</keyword>
<dbReference type="Gene3D" id="3.40.190.10">
    <property type="entry name" value="Periplasmic binding protein-like II"/>
    <property type="match status" value="2"/>
</dbReference>
<keyword evidence="5 12" id="KW-0813">Transport</keyword>
<comment type="subunit">
    <text evidence="4 12">The complex is composed of two ATP-binding proteins (PstB), two transmembrane proteins (PstC and PstA) and a solute-binding protein (PstS).</text>
</comment>
<evidence type="ECO:0000256" key="9">
    <source>
        <dbReference type="ARBA" id="ARBA00023136"/>
    </source>
</evidence>
<keyword evidence="10 12" id="KW-0564">Palmitate</keyword>
<keyword evidence="9" id="KW-0472">Membrane</keyword>
<reference evidence="15" key="1">
    <citation type="journal article" date="2013" name="Genome Announc.">
        <title>Draft Genome Sequence of D-Branched-Chain Amino Acid Producer Lactobacillus otakiensis JCM 15040T, Isolated from a Traditional Japanese Pickle.</title>
        <authorList>
            <person name="Doi K."/>
            <person name="Mori K."/>
            <person name="Mutaguchi Y."/>
            <person name="Tashiro K."/>
            <person name="Fujino Y."/>
            <person name="Ohmori T."/>
            <person name="Kuhara S."/>
            <person name="Ohshima T."/>
        </authorList>
    </citation>
    <scope>NUCLEOTIDE SEQUENCE [LARGE SCALE GENOMIC DNA]</scope>
    <source>
        <strain evidence="15">JCM 15040</strain>
    </source>
</reference>
<keyword evidence="11 12" id="KW-0449">Lipoprotein</keyword>
<dbReference type="GO" id="GO:0042301">
    <property type="term" value="F:phosphate ion binding"/>
    <property type="evidence" value="ECO:0007669"/>
    <property type="project" value="UniProtKB-UniRule"/>
</dbReference>
<dbReference type="STRING" id="1423780.FD05_GL001538"/>
<evidence type="ECO:0000256" key="7">
    <source>
        <dbReference type="ARBA" id="ARBA00022592"/>
    </source>
</evidence>
<dbReference type="SUPFAM" id="SSF53850">
    <property type="entry name" value="Periplasmic binding protein-like II"/>
    <property type="match status" value="1"/>
</dbReference>
<gene>
    <name evidence="14" type="ORF">LOT_0089</name>
</gene>
<dbReference type="NCBIfam" id="TIGR02136">
    <property type="entry name" value="ptsS_2"/>
    <property type="match status" value="1"/>
</dbReference>
<dbReference type="CDD" id="cd13653">
    <property type="entry name" value="PBP2_phosphate_like_1"/>
    <property type="match status" value="1"/>
</dbReference>
<keyword evidence="7 12" id="KW-0592">Phosphate transport</keyword>
<proteinExistence type="inferred from homology"/>